<reference evidence="2 3" key="1">
    <citation type="submission" date="2024-06" db="EMBL/GenBank/DDBJ databases">
        <authorList>
            <person name="Chen R.Y."/>
        </authorList>
    </citation>
    <scope>NUCLEOTIDE SEQUENCE [LARGE SCALE GENOMIC DNA]</scope>
    <source>
        <strain evidence="2 3">D2</strain>
    </source>
</reference>
<dbReference type="InterPro" id="IPR007473">
    <property type="entry name" value="RlmJ"/>
</dbReference>
<feature type="binding site" evidence="1">
    <location>
        <position position="19"/>
    </location>
    <ligand>
        <name>S-adenosyl-L-methionine</name>
        <dbReference type="ChEBI" id="CHEBI:59789"/>
    </ligand>
</feature>
<feature type="binding site" evidence="1">
    <location>
        <position position="100"/>
    </location>
    <ligand>
        <name>S-adenosyl-L-methionine</name>
        <dbReference type="ChEBI" id="CHEBI:59789"/>
    </ligand>
</feature>
<evidence type="ECO:0000313" key="2">
    <source>
        <dbReference type="EMBL" id="MER2492604.1"/>
    </source>
</evidence>
<sequence length="283" mass="31807">MLSYRHGFHAGNHADVLKHFVLLSVIDKLKQKNKPFVYLDTHSGRGLYDLSAAEALKNAEYSTGIEKVLVDAHNAPESLLKYADFCQLYFHKDIKSYPGSPEIARANLREQDKLILMELHNQEVLNLKSLFSSENRTSIHHRDGFEGLNAVVPPKPARGVVLVDPAYEVKQDYQAVVDSVAKAYKKWPTGIYLIWYPILARGRDQSESLYASLSKAGFNSLLLAELTICQQASDFGMHGSGMAIVNAPFKLDQQIQQALPYLQQLLAQDKSAYSRCEWLIEPA</sequence>
<dbReference type="Gene3D" id="3.40.50.150">
    <property type="entry name" value="Vaccinia Virus protein VP39"/>
    <property type="match status" value="1"/>
</dbReference>
<comment type="function">
    <text evidence="1">Specifically methylates the adenine in position 2030 of 23S rRNA.</text>
</comment>
<feature type="site" description="Interaction with substrate rRNA" evidence="1">
    <location>
        <position position="4"/>
    </location>
</feature>
<dbReference type="Proteomes" id="UP001467690">
    <property type="component" value="Unassembled WGS sequence"/>
</dbReference>
<comment type="similarity">
    <text evidence="1">Belongs to the RlmJ family.</text>
</comment>
<accession>A0ABV1RI50</accession>
<feature type="active site" description="Proton acceptor" evidence="1">
    <location>
        <position position="164"/>
    </location>
</feature>
<keyword evidence="1" id="KW-0808">Transferase</keyword>
<dbReference type="PANTHER" id="PTHR37426:SF1">
    <property type="entry name" value="RIBOSOMAL RNA LARGE SUBUNIT METHYLTRANSFERASE J"/>
    <property type="match status" value="1"/>
</dbReference>
<dbReference type="EC" id="2.1.1.266" evidence="1"/>
<keyword evidence="1" id="KW-0489">Methyltransferase</keyword>
<protein>
    <recommendedName>
        <fullName evidence="1">Ribosomal RNA large subunit methyltransferase J</fullName>
        <ecNumber evidence="1">2.1.1.266</ecNumber>
    </recommendedName>
    <alternativeName>
        <fullName evidence="1">23S rRNA (adenine(2030)-N6)-methyltransferase</fullName>
    </alternativeName>
    <alternativeName>
        <fullName evidence="1">23S rRNA m6A2030 methyltransferase</fullName>
    </alternativeName>
</protein>
<keyword evidence="1" id="KW-0694">RNA-binding</keyword>
<comment type="caution">
    <text evidence="2">The sequence shown here is derived from an EMBL/GenBank/DDBJ whole genome shotgun (WGS) entry which is preliminary data.</text>
</comment>
<gene>
    <name evidence="1 2" type="primary">rlmJ</name>
    <name evidence="2" type="ORF">ABS311_12030</name>
</gene>
<evidence type="ECO:0000313" key="3">
    <source>
        <dbReference type="Proteomes" id="UP001467690"/>
    </source>
</evidence>
<comment type="catalytic activity">
    <reaction evidence="1">
        <text>adenosine(2030) in 23S rRNA + S-adenosyl-L-methionine = N(6)-methyladenosine(2030) in 23S rRNA + S-adenosyl-L-homocysteine + H(+)</text>
        <dbReference type="Rhea" id="RHEA:43736"/>
        <dbReference type="Rhea" id="RHEA-COMP:10668"/>
        <dbReference type="Rhea" id="RHEA-COMP:10669"/>
        <dbReference type="ChEBI" id="CHEBI:15378"/>
        <dbReference type="ChEBI" id="CHEBI:57856"/>
        <dbReference type="ChEBI" id="CHEBI:59789"/>
        <dbReference type="ChEBI" id="CHEBI:74411"/>
        <dbReference type="ChEBI" id="CHEBI:74449"/>
        <dbReference type="EC" id="2.1.1.266"/>
    </reaction>
</comment>
<dbReference type="EMBL" id="JBELOE010000216">
    <property type="protein sequence ID" value="MER2492604.1"/>
    <property type="molecule type" value="Genomic_DNA"/>
</dbReference>
<organism evidence="2 3">
    <name type="scientific">Catenovulum sediminis</name>
    <dbReference type="NCBI Taxonomy" id="1740262"/>
    <lineage>
        <taxon>Bacteria</taxon>
        <taxon>Pseudomonadati</taxon>
        <taxon>Pseudomonadota</taxon>
        <taxon>Gammaproteobacteria</taxon>
        <taxon>Alteromonadales</taxon>
        <taxon>Alteromonadaceae</taxon>
        <taxon>Catenovulum</taxon>
    </lineage>
</organism>
<feature type="binding site" evidence="1">
    <location>
        <position position="42"/>
    </location>
    <ligand>
        <name>S-adenosyl-L-methionine</name>
        <dbReference type="ChEBI" id="CHEBI:59789"/>
    </ligand>
</feature>
<proteinExistence type="inferred from homology"/>
<keyword evidence="1" id="KW-0949">S-adenosyl-L-methionine</keyword>
<keyword evidence="3" id="KW-1185">Reference proteome</keyword>
<dbReference type="InterPro" id="IPR029063">
    <property type="entry name" value="SAM-dependent_MTases_sf"/>
</dbReference>
<feature type="binding site" evidence="1">
    <location>
        <position position="118"/>
    </location>
    <ligand>
        <name>S-adenosyl-L-methionine</name>
        <dbReference type="ChEBI" id="CHEBI:59789"/>
    </ligand>
</feature>
<dbReference type="PANTHER" id="PTHR37426">
    <property type="entry name" value="RIBOSOMAL RNA LARGE SUBUNIT METHYLTRANSFERASE J"/>
    <property type="match status" value="1"/>
</dbReference>
<dbReference type="RefSeq" id="WP_143871937.1">
    <property type="nucleotide sequence ID" value="NZ_CP041660.1"/>
</dbReference>
<name>A0ABV1RI50_9ALTE</name>
<dbReference type="HAMAP" id="MF_00934">
    <property type="entry name" value="23SrRNA_methyltr_J"/>
    <property type="match status" value="1"/>
</dbReference>
<dbReference type="Pfam" id="PF04378">
    <property type="entry name" value="RsmJ"/>
    <property type="match status" value="1"/>
</dbReference>
<feature type="binding site" evidence="1">
    <location>
        <begin position="143"/>
        <end position="144"/>
    </location>
    <ligand>
        <name>S-adenosyl-L-methionine</name>
        <dbReference type="ChEBI" id="CHEBI:59789"/>
    </ligand>
</feature>
<feature type="binding site" evidence="1">
    <location>
        <position position="164"/>
    </location>
    <ligand>
        <name>S-adenosyl-L-methionine</name>
        <dbReference type="ChEBI" id="CHEBI:59789"/>
    </ligand>
</feature>
<keyword evidence="1" id="KW-0698">rRNA processing</keyword>
<comment type="subunit">
    <text evidence="1">Monomer.</text>
</comment>
<evidence type="ECO:0000256" key="1">
    <source>
        <dbReference type="HAMAP-Rule" id="MF_00934"/>
    </source>
</evidence>
<dbReference type="SUPFAM" id="SSF53335">
    <property type="entry name" value="S-adenosyl-L-methionine-dependent methyltransferases"/>
    <property type="match status" value="1"/>
</dbReference>